<gene>
    <name evidence="1" type="primary">32</name>
    <name evidence="1" type="ORF">PBI_JUSTASIGH_32</name>
</gene>
<name>A0AAU8GQS6_9CAUD</name>
<evidence type="ECO:0008006" key="2">
    <source>
        <dbReference type="Google" id="ProtNLM"/>
    </source>
</evidence>
<sequence>MSSERIDLGELSITANENIPPGDVWIGPAGDGPSPRLLDAFARGEVTEGGLAEAGWRVLGKVVDDGPIFQS</sequence>
<protein>
    <recommendedName>
        <fullName evidence="2">Minor tail protein</fullName>
    </recommendedName>
</protein>
<organism evidence="1">
    <name type="scientific">Mycobacterium phage JustASigh</name>
    <dbReference type="NCBI Taxonomy" id="3158894"/>
    <lineage>
        <taxon>Viruses</taxon>
        <taxon>Duplodnaviria</taxon>
        <taxon>Heunggongvirae</taxon>
        <taxon>Uroviricota</taxon>
        <taxon>Caudoviricetes</taxon>
    </lineage>
</organism>
<proteinExistence type="predicted"/>
<reference evidence="1" key="1">
    <citation type="submission" date="2024-04" db="EMBL/GenBank/DDBJ databases">
        <authorList>
            <person name="Asai D.J."/>
            <person name="Lewis C.M."/>
            <person name="Viland M.D."/>
            <person name="Garlena R.A."/>
            <person name="Russell D.A."/>
            <person name="Jacobs-Sera D."/>
            <person name="Hatfull G.F."/>
        </authorList>
    </citation>
    <scope>NUCLEOTIDE SEQUENCE</scope>
</reference>
<evidence type="ECO:0000313" key="1">
    <source>
        <dbReference type="EMBL" id="XCH43015.1"/>
    </source>
</evidence>
<accession>A0AAU8GQS6</accession>
<dbReference type="EMBL" id="PP750961">
    <property type="protein sequence ID" value="XCH43015.1"/>
    <property type="molecule type" value="Genomic_DNA"/>
</dbReference>